<reference evidence="1 2" key="1">
    <citation type="journal article" date="2019" name="Sci. Rep.">
        <title>Orb-weaving spider Araneus ventricosus genome elucidates the spidroin gene catalogue.</title>
        <authorList>
            <person name="Kono N."/>
            <person name="Nakamura H."/>
            <person name="Ohtoshi R."/>
            <person name="Moran D.A.P."/>
            <person name="Shinohara A."/>
            <person name="Yoshida Y."/>
            <person name="Fujiwara M."/>
            <person name="Mori M."/>
            <person name="Tomita M."/>
            <person name="Arakawa K."/>
        </authorList>
    </citation>
    <scope>NUCLEOTIDE SEQUENCE [LARGE SCALE GENOMIC DNA]</scope>
</reference>
<comment type="caution">
    <text evidence="1">The sequence shown here is derived from an EMBL/GenBank/DDBJ whole genome shotgun (WGS) entry which is preliminary data.</text>
</comment>
<proteinExistence type="predicted"/>
<dbReference type="EMBL" id="BGPR01001560">
    <property type="protein sequence ID" value="GBM56717.1"/>
    <property type="molecule type" value="Genomic_DNA"/>
</dbReference>
<gene>
    <name evidence="1" type="ORF">AVEN_224762_1</name>
</gene>
<dbReference type="Proteomes" id="UP000499080">
    <property type="component" value="Unassembled WGS sequence"/>
</dbReference>
<evidence type="ECO:0000313" key="2">
    <source>
        <dbReference type="Proteomes" id="UP000499080"/>
    </source>
</evidence>
<keyword evidence="2" id="KW-1185">Reference proteome</keyword>
<sequence length="78" mass="8623">MASGVAKGLRDDLFKFVPSNRKLPTMAALSLLSNDRLEGVPPPPRVLRQPNSLSSRVQDLFASSLPLVEKRNDLLQRP</sequence>
<organism evidence="1 2">
    <name type="scientific">Araneus ventricosus</name>
    <name type="common">Orbweaver spider</name>
    <name type="synonym">Epeira ventricosa</name>
    <dbReference type="NCBI Taxonomy" id="182803"/>
    <lineage>
        <taxon>Eukaryota</taxon>
        <taxon>Metazoa</taxon>
        <taxon>Ecdysozoa</taxon>
        <taxon>Arthropoda</taxon>
        <taxon>Chelicerata</taxon>
        <taxon>Arachnida</taxon>
        <taxon>Araneae</taxon>
        <taxon>Araneomorphae</taxon>
        <taxon>Entelegynae</taxon>
        <taxon>Araneoidea</taxon>
        <taxon>Araneidae</taxon>
        <taxon>Araneus</taxon>
    </lineage>
</organism>
<name>A0A4Y2GUB7_ARAVE</name>
<evidence type="ECO:0000313" key="1">
    <source>
        <dbReference type="EMBL" id="GBM56717.1"/>
    </source>
</evidence>
<protein>
    <submittedName>
        <fullName evidence="1">Uncharacterized protein</fullName>
    </submittedName>
</protein>
<dbReference type="AlphaFoldDB" id="A0A4Y2GUB7"/>
<accession>A0A4Y2GUB7</accession>